<reference evidence="1 2" key="1">
    <citation type="submission" date="2017-12" db="EMBL/GenBank/DDBJ databases">
        <title>Hemimetabolous genomes reveal molecular basis of termite eusociality.</title>
        <authorList>
            <person name="Harrison M.C."/>
            <person name="Jongepier E."/>
            <person name="Robertson H.M."/>
            <person name="Arning N."/>
            <person name="Bitard-Feildel T."/>
            <person name="Chao H."/>
            <person name="Childers C.P."/>
            <person name="Dinh H."/>
            <person name="Doddapaneni H."/>
            <person name="Dugan S."/>
            <person name="Gowin J."/>
            <person name="Greiner C."/>
            <person name="Han Y."/>
            <person name="Hu H."/>
            <person name="Hughes D.S.T."/>
            <person name="Huylmans A.-K."/>
            <person name="Kemena C."/>
            <person name="Kremer L.P.M."/>
            <person name="Lee S.L."/>
            <person name="Lopez-Ezquerra A."/>
            <person name="Mallet L."/>
            <person name="Monroy-Kuhn J.M."/>
            <person name="Moser A."/>
            <person name="Murali S.C."/>
            <person name="Muzny D.M."/>
            <person name="Otani S."/>
            <person name="Piulachs M.-D."/>
            <person name="Poelchau M."/>
            <person name="Qu J."/>
            <person name="Schaub F."/>
            <person name="Wada-Katsumata A."/>
            <person name="Worley K.C."/>
            <person name="Xie Q."/>
            <person name="Ylla G."/>
            <person name="Poulsen M."/>
            <person name="Gibbs R.A."/>
            <person name="Schal C."/>
            <person name="Richards S."/>
            <person name="Belles X."/>
            <person name="Korb J."/>
            <person name="Bornberg-Bauer E."/>
        </authorList>
    </citation>
    <scope>NUCLEOTIDE SEQUENCE [LARGE SCALE GENOMIC DNA]</scope>
    <source>
        <tissue evidence="1">Whole body</tissue>
    </source>
</reference>
<dbReference type="AlphaFoldDB" id="A0A2J7Q3J9"/>
<sequence length="56" mass="6351">MDRVVLGQGFPRVLRFPLPILIPSNSPKALSSVQVQYDICKPTYRGDLIWTPPHTM</sequence>
<evidence type="ECO:0000313" key="1">
    <source>
        <dbReference type="EMBL" id="PNF23168.1"/>
    </source>
</evidence>
<dbReference type="EMBL" id="NEVH01019066">
    <property type="protein sequence ID" value="PNF23168.1"/>
    <property type="molecule type" value="Genomic_DNA"/>
</dbReference>
<accession>A0A2J7Q3J9</accession>
<comment type="caution">
    <text evidence="1">The sequence shown here is derived from an EMBL/GenBank/DDBJ whole genome shotgun (WGS) entry which is preliminary data.</text>
</comment>
<evidence type="ECO:0000313" key="2">
    <source>
        <dbReference type="Proteomes" id="UP000235965"/>
    </source>
</evidence>
<proteinExistence type="predicted"/>
<dbReference type="Proteomes" id="UP000235965">
    <property type="component" value="Unassembled WGS sequence"/>
</dbReference>
<organism evidence="1 2">
    <name type="scientific">Cryptotermes secundus</name>
    <dbReference type="NCBI Taxonomy" id="105785"/>
    <lineage>
        <taxon>Eukaryota</taxon>
        <taxon>Metazoa</taxon>
        <taxon>Ecdysozoa</taxon>
        <taxon>Arthropoda</taxon>
        <taxon>Hexapoda</taxon>
        <taxon>Insecta</taxon>
        <taxon>Pterygota</taxon>
        <taxon>Neoptera</taxon>
        <taxon>Polyneoptera</taxon>
        <taxon>Dictyoptera</taxon>
        <taxon>Blattodea</taxon>
        <taxon>Blattoidea</taxon>
        <taxon>Termitoidae</taxon>
        <taxon>Kalotermitidae</taxon>
        <taxon>Cryptotermitinae</taxon>
        <taxon>Cryptotermes</taxon>
    </lineage>
</organism>
<gene>
    <name evidence="1" type="ORF">B7P43_G03669</name>
</gene>
<protein>
    <submittedName>
        <fullName evidence="1">Uncharacterized protein</fullName>
    </submittedName>
</protein>
<name>A0A2J7Q3J9_9NEOP</name>
<keyword evidence="2" id="KW-1185">Reference proteome</keyword>
<dbReference type="InParanoid" id="A0A2J7Q3J9"/>